<gene>
    <name evidence="1" type="ORF">DW191_19170</name>
</gene>
<dbReference type="RefSeq" id="WP_122291606.1">
    <property type="nucleotide sequence ID" value="NZ_QRKC01000015.1"/>
</dbReference>
<sequence>MTLEECPVSLDELKKHLRMPVDGSLDEELTTVLLASAEYIEGFCGRKFSTFEGGFPNTLKAAILLKASSLFENPADALDERTTASQRLANPRIWRQETTV</sequence>
<dbReference type="NCBIfam" id="TIGR01560">
    <property type="entry name" value="put_DNA_pack"/>
    <property type="match status" value="1"/>
</dbReference>
<proteinExistence type="predicted"/>
<dbReference type="Gene3D" id="1.10.3230.30">
    <property type="entry name" value="Phage gp6-like head-tail connector protein"/>
    <property type="match status" value="1"/>
</dbReference>
<reference evidence="1 2" key="1">
    <citation type="submission" date="2018-08" db="EMBL/GenBank/DDBJ databases">
        <title>A genome reference for cultivated species of the human gut microbiota.</title>
        <authorList>
            <person name="Zou Y."/>
            <person name="Xue W."/>
            <person name="Luo G."/>
        </authorList>
    </citation>
    <scope>NUCLEOTIDE SEQUENCE [LARGE SCALE GENOMIC DNA]</scope>
    <source>
        <strain evidence="1 2">AM16-50</strain>
    </source>
</reference>
<dbReference type="InterPro" id="IPR021146">
    <property type="entry name" value="Phage_gp6-like_head-tail"/>
</dbReference>
<protein>
    <submittedName>
        <fullName evidence="1">Phage gp6-like head-tail connector protein</fullName>
    </submittedName>
</protein>
<evidence type="ECO:0000313" key="2">
    <source>
        <dbReference type="Proteomes" id="UP000283732"/>
    </source>
</evidence>
<dbReference type="CDD" id="cd08054">
    <property type="entry name" value="gp6"/>
    <property type="match status" value="1"/>
</dbReference>
<dbReference type="Proteomes" id="UP000283732">
    <property type="component" value="Unassembled WGS sequence"/>
</dbReference>
<dbReference type="EMBL" id="QRKC01000015">
    <property type="protein sequence ID" value="RHH74020.1"/>
    <property type="molecule type" value="Genomic_DNA"/>
</dbReference>
<organism evidence="1 2">
    <name type="scientific">Parabacteroides merdae</name>
    <dbReference type="NCBI Taxonomy" id="46503"/>
    <lineage>
        <taxon>Bacteria</taxon>
        <taxon>Pseudomonadati</taxon>
        <taxon>Bacteroidota</taxon>
        <taxon>Bacteroidia</taxon>
        <taxon>Bacteroidales</taxon>
        <taxon>Tannerellaceae</taxon>
        <taxon>Parabacteroides</taxon>
    </lineage>
</organism>
<accession>A0A414XJC1</accession>
<dbReference type="Pfam" id="PF05135">
    <property type="entry name" value="Phage_connect_1"/>
    <property type="match status" value="1"/>
</dbReference>
<evidence type="ECO:0000313" key="1">
    <source>
        <dbReference type="EMBL" id="RHH74020.1"/>
    </source>
</evidence>
<dbReference type="AlphaFoldDB" id="A0A414XJC1"/>
<dbReference type="InterPro" id="IPR006450">
    <property type="entry name" value="Phage_HK97_gp6-like"/>
</dbReference>
<comment type="caution">
    <text evidence="1">The sequence shown here is derived from an EMBL/GenBank/DDBJ whole genome shotgun (WGS) entry which is preliminary data.</text>
</comment>
<name>A0A414XJC1_9BACT</name>